<feature type="transmembrane region" description="Helical" evidence="1">
    <location>
        <begin position="151"/>
        <end position="167"/>
    </location>
</feature>
<dbReference type="EMBL" id="JANKHH010000006">
    <property type="protein sequence ID" value="MCR2834619.1"/>
    <property type="molecule type" value="Genomic_DNA"/>
</dbReference>
<proteinExistence type="predicted"/>
<feature type="transmembrane region" description="Helical" evidence="1">
    <location>
        <begin position="68"/>
        <end position="89"/>
    </location>
</feature>
<comment type="caution">
    <text evidence="2">The sequence shown here is derived from an EMBL/GenBank/DDBJ whole genome shotgun (WGS) entry which is preliminary data.</text>
</comment>
<keyword evidence="3" id="KW-1185">Reference proteome</keyword>
<reference evidence="2 3" key="1">
    <citation type="submission" date="2022-08" db="EMBL/GenBank/DDBJ databases">
        <title>Polyphasic taxonomy analysis of Qipengyuania sp.RS5-5.</title>
        <authorList>
            <person name="Xamxidin M."/>
            <person name="Wu M."/>
        </authorList>
    </citation>
    <scope>NUCLEOTIDE SEQUENCE [LARGE SCALE GENOMIC DNA]</scope>
    <source>
        <strain evidence="2 3">RS5-5</strain>
    </source>
</reference>
<keyword evidence="1" id="KW-0472">Membrane</keyword>
<evidence type="ECO:0000256" key="1">
    <source>
        <dbReference type="SAM" id="Phobius"/>
    </source>
</evidence>
<evidence type="ECO:0000313" key="2">
    <source>
        <dbReference type="EMBL" id="MCR2834619.1"/>
    </source>
</evidence>
<feature type="transmembrane region" description="Helical" evidence="1">
    <location>
        <begin position="101"/>
        <end position="118"/>
    </location>
</feature>
<dbReference type="Proteomes" id="UP001206067">
    <property type="component" value="Unassembled WGS sequence"/>
</dbReference>
<organism evidence="2 3">
    <name type="scientific">Parerythrobacter lacustris</name>
    <dbReference type="NCBI Taxonomy" id="2969984"/>
    <lineage>
        <taxon>Bacteria</taxon>
        <taxon>Pseudomonadati</taxon>
        <taxon>Pseudomonadota</taxon>
        <taxon>Alphaproteobacteria</taxon>
        <taxon>Sphingomonadales</taxon>
        <taxon>Erythrobacteraceae</taxon>
        <taxon>Parerythrobacter</taxon>
    </lineage>
</organism>
<dbReference type="RefSeq" id="WP_257596454.1">
    <property type="nucleotide sequence ID" value="NZ_JANKHH010000006.1"/>
</dbReference>
<name>A0ABT1XSI1_9SPHN</name>
<keyword evidence="1" id="KW-0812">Transmembrane</keyword>
<gene>
    <name evidence="2" type="ORF">NSO95_11735</name>
</gene>
<accession>A0ABT1XSI1</accession>
<feature type="transmembrane region" description="Helical" evidence="1">
    <location>
        <begin position="12"/>
        <end position="29"/>
    </location>
</feature>
<sequence length="175" mass="18915">MADDPFRSKFLLLWPLGLLAFAVVIWASLPLDIEGVPGGILAHQSAGSGQMVDAIQHLWTDAGLYDRALYAMYGDIAFITIYGLGAWYGGLHFMQDPAPRVKRLGIMLVIAAIVFLATDYTETFAQIIQLTQQRGSDTLAGIAAAVRPVKVVAWIVTFVGVIAALVVRRKSARAA</sequence>
<keyword evidence="1" id="KW-1133">Transmembrane helix</keyword>
<evidence type="ECO:0000313" key="3">
    <source>
        <dbReference type="Proteomes" id="UP001206067"/>
    </source>
</evidence>
<protein>
    <submittedName>
        <fullName evidence="2">Uncharacterized protein</fullName>
    </submittedName>
</protein>